<sequence length="74" mass="7971">MAALWRSYQRLMAQHPWRVQILTAGGQQLWPVAAVPSLPAPHPLFLPRAPQARPELSAQPGEGSTHSGLGAVRG</sequence>
<evidence type="ECO:0000313" key="2">
    <source>
        <dbReference type="Ensembl" id="ENSGAGP00000010426.1"/>
    </source>
</evidence>
<accession>A0A452H6T1</accession>
<feature type="region of interest" description="Disordered" evidence="1">
    <location>
        <begin position="45"/>
        <end position="74"/>
    </location>
</feature>
<evidence type="ECO:0008006" key="4">
    <source>
        <dbReference type="Google" id="ProtNLM"/>
    </source>
</evidence>
<reference evidence="2" key="2">
    <citation type="submission" date="2025-08" db="UniProtKB">
        <authorList>
            <consortium name="Ensembl"/>
        </authorList>
    </citation>
    <scope>IDENTIFICATION</scope>
</reference>
<reference evidence="3" key="1">
    <citation type="journal article" date="2017" name="PLoS ONE">
        <title>The Agassiz's desert tortoise genome provides a resource for the conservation of a threatened species.</title>
        <authorList>
            <person name="Tollis M."/>
            <person name="DeNardo D.F."/>
            <person name="Cornelius J.A."/>
            <person name="Dolby G.A."/>
            <person name="Edwards T."/>
            <person name="Henen B.T."/>
            <person name="Karl A.E."/>
            <person name="Murphy R.W."/>
            <person name="Kusumi K."/>
        </authorList>
    </citation>
    <scope>NUCLEOTIDE SEQUENCE [LARGE SCALE GENOMIC DNA]</scope>
</reference>
<proteinExistence type="predicted"/>
<dbReference type="Proteomes" id="UP000291020">
    <property type="component" value="Unassembled WGS sequence"/>
</dbReference>
<keyword evidence="3" id="KW-1185">Reference proteome</keyword>
<dbReference type="Ensembl" id="ENSGAGT00000011969.1">
    <property type="protein sequence ID" value="ENSGAGP00000010426.1"/>
    <property type="gene ID" value="ENSGAGG00000008165.1"/>
</dbReference>
<protein>
    <recommendedName>
        <fullName evidence="4">Mitochondrial inner membrane protein MPV17</fullName>
    </recommendedName>
</protein>
<evidence type="ECO:0000313" key="3">
    <source>
        <dbReference type="Proteomes" id="UP000291020"/>
    </source>
</evidence>
<dbReference type="AlphaFoldDB" id="A0A452H6T1"/>
<name>A0A452H6T1_9SAUR</name>
<organism evidence="2 3">
    <name type="scientific">Gopherus agassizii</name>
    <name type="common">Agassiz's desert tortoise</name>
    <dbReference type="NCBI Taxonomy" id="38772"/>
    <lineage>
        <taxon>Eukaryota</taxon>
        <taxon>Metazoa</taxon>
        <taxon>Chordata</taxon>
        <taxon>Craniata</taxon>
        <taxon>Vertebrata</taxon>
        <taxon>Euteleostomi</taxon>
        <taxon>Archelosauria</taxon>
        <taxon>Testudinata</taxon>
        <taxon>Testudines</taxon>
        <taxon>Cryptodira</taxon>
        <taxon>Durocryptodira</taxon>
        <taxon>Testudinoidea</taxon>
        <taxon>Testudinidae</taxon>
        <taxon>Gopherus</taxon>
    </lineage>
</organism>
<reference evidence="2" key="3">
    <citation type="submission" date="2025-09" db="UniProtKB">
        <authorList>
            <consortium name="Ensembl"/>
        </authorList>
    </citation>
    <scope>IDENTIFICATION</scope>
</reference>
<evidence type="ECO:0000256" key="1">
    <source>
        <dbReference type="SAM" id="MobiDB-lite"/>
    </source>
</evidence>